<dbReference type="PROSITE" id="PS51257">
    <property type="entry name" value="PROKAR_LIPOPROTEIN"/>
    <property type="match status" value="1"/>
</dbReference>
<dbReference type="AlphaFoldDB" id="B7GFM3"/>
<keyword evidence="1" id="KW-0732">Signal</keyword>
<reference evidence="2 3" key="1">
    <citation type="journal article" date="2008" name="Genome Biol.">
        <title>Encapsulated in silica: genome, proteome and physiology of the thermophilic bacterium Anoxybacillus flavithermus WK1.</title>
        <authorList>
            <person name="Saw J.H."/>
            <person name="Mountain B.W."/>
            <person name="Feng L."/>
            <person name="Omelchenko M.V."/>
            <person name="Hou S."/>
            <person name="Saito J.A."/>
            <person name="Stott M.B."/>
            <person name="Li D."/>
            <person name="Zhao G."/>
            <person name="Wu J."/>
            <person name="Galperin M.Y."/>
            <person name="Koonin E.V."/>
            <person name="Makarova K.S."/>
            <person name="Wolf Y.I."/>
            <person name="Rigden D.J."/>
            <person name="Dunfield P.F."/>
            <person name="Wang L."/>
            <person name="Alam M."/>
        </authorList>
    </citation>
    <scope>NUCLEOTIDE SEQUENCE [LARGE SCALE GENOMIC DNA]</scope>
    <source>
        <strain evidence="3">DSM 21510 / WK1</strain>
    </source>
</reference>
<proteinExistence type="predicted"/>
<dbReference type="eggNOG" id="ENOG5030872">
    <property type="taxonomic scope" value="Bacteria"/>
</dbReference>
<evidence type="ECO:0000256" key="1">
    <source>
        <dbReference type="SAM" id="SignalP"/>
    </source>
</evidence>
<evidence type="ECO:0000313" key="3">
    <source>
        <dbReference type="Proteomes" id="UP000000742"/>
    </source>
</evidence>
<feature type="chain" id="PRO_5038439627" evidence="1">
    <location>
        <begin position="30"/>
        <end position="242"/>
    </location>
</feature>
<dbReference type="Pfam" id="PF09580">
    <property type="entry name" value="Spore_YhcN_YlaJ"/>
    <property type="match status" value="1"/>
</dbReference>
<name>B7GFM3_ANOFW</name>
<dbReference type="HOGENOM" id="CLU_097816_0_0_9"/>
<dbReference type="EMBL" id="CP000922">
    <property type="protein sequence ID" value="ACJ33087.1"/>
    <property type="molecule type" value="Genomic_DNA"/>
</dbReference>
<evidence type="ECO:0000313" key="2">
    <source>
        <dbReference type="EMBL" id="ACJ33087.1"/>
    </source>
</evidence>
<protein>
    <submittedName>
        <fullName evidence="2">Spore cortex protein CoxA</fullName>
    </submittedName>
</protein>
<accession>B7GFM3</accession>
<dbReference type="STRING" id="491915.Aflv_0708"/>
<dbReference type="Proteomes" id="UP000000742">
    <property type="component" value="Chromosome"/>
</dbReference>
<dbReference type="InterPro" id="IPR019076">
    <property type="entry name" value="Spore_lipoprot_YhcN/YlaJ-like"/>
</dbReference>
<sequence>MVYKSKKGVFPLRKRIVALGAVIALSGLAACNNQAFDTRYTDRTRPIGYYSNENDMTGFQYGRYGTERLNGNVRQVRDNDGPITEMLDRGMNRTTRTPQVDRNFSRADRNYHGHLNAMDERTRPSYYRNYNGALAEKIAKRAANVANVKDARAVVSGDRVVVAVSTTEKNTARIERLVRQAIAPYTAGKTVRVVANESMYNRIRTLDNDIRDGGPMDQLERDIRDIFNDMGDMIERPFMNRG</sequence>
<feature type="signal peptide" evidence="1">
    <location>
        <begin position="1"/>
        <end position="29"/>
    </location>
</feature>
<organism evidence="2 3">
    <name type="scientific">Anoxybacillus flavithermus (strain DSM 21510 / WK1)</name>
    <dbReference type="NCBI Taxonomy" id="491915"/>
    <lineage>
        <taxon>Bacteria</taxon>
        <taxon>Bacillati</taxon>
        <taxon>Bacillota</taxon>
        <taxon>Bacilli</taxon>
        <taxon>Bacillales</taxon>
        <taxon>Anoxybacillaceae</taxon>
        <taxon>Anoxybacillus</taxon>
    </lineage>
</organism>
<gene>
    <name evidence="2" type="ordered locus">Aflv_0708</name>
</gene>
<dbReference type="KEGG" id="afl:Aflv_0708"/>